<dbReference type="GO" id="GO:0005739">
    <property type="term" value="C:mitochondrion"/>
    <property type="evidence" value="ECO:0007669"/>
    <property type="project" value="TreeGrafter"/>
</dbReference>
<keyword evidence="8" id="KW-1185">Reference proteome</keyword>
<protein>
    <recommendedName>
        <fullName evidence="2">[acyl-carrier-protein] S-malonyltransferase</fullName>
        <ecNumber evidence="2">2.3.1.39</ecNumber>
    </recommendedName>
</protein>
<name>A0A1X2IHP1_9FUNG</name>
<dbReference type="InterPro" id="IPR004410">
    <property type="entry name" value="Malonyl_CoA-ACP_transAc_FabD"/>
</dbReference>
<dbReference type="PIRSF" id="PIRSF000446">
    <property type="entry name" value="Mct"/>
    <property type="match status" value="1"/>
</dbReference>
<dbReference type="PANTHER" id="PTHR42681">
    <property type="entry name" value="MALONYL-COA-ACYL CARRIER PROTEIN TRANSACYLASE, MITOCHONDRIAL"/>
    <property type="match status" value="1"/>
</dbReference>
<dbReference type="InterPro" id="IPR050858">
    <property type="entry name" value="Mal-CoA-ACP_Trans/PKS_FabD"/>
</dbReference>
<evidence type="ECO:0000256" key="5">
    <source>
        <dbReference type="ARBA" id="ARBA00048462"/>
    </source>
</evidence>
<dbReference type="InterPro" id="IPR024925">
    <property type="entry name" value="Malonyl_CoA-ACP_transAc"/>
</dbReference>
<dbReference type="InterPro" id="IPR016035">
    <property type="entry name" value="Acyl_Trfase/lysoPLipase"/>
</dbReference>
<dbReference type="GO" id="GO:0004314">
    <property type="term" value="F:[acyl-carrier-protein] S-malonyltransferase activity"/>
    <property type="evidence" value="ECO:0007669"/>
    <property type="project" value="UniProtKB-EC"/>
</dbReference>
<dbReference type="Gene3D" id="3.40.366.10">
    <property type="entry name" value="Malonyl-Coenzyme A Acyl Carrier Protein, domain 2"/>
    <property type="match status" value="1"/>
</dbReference>
<reference evidence="7 8" key="1">
    <citation type="submission" date="2016-07" db="EMBL/GenBank/DDBJ databases">
        <title>Pervasive Adenine N6-methylation of Active Genes in Fungi.</title>
        <authorList>
            <consortium name="DOE Joint Genome Institute"/>
            <person name="Mondo S.J."/>
            <person name="Dannebaum R.O."/>
            <person name="Kuo R.C."/>
            <person name="Labutti K."/>
            <person name="Haridas S."/>
            <person name="Kuo A."/>
            <person name="Salamov A."/>
            <person name="Ahrendt S.R."/>
            <person name="Lipzen A."/>
            <person name="Sullivan W."/>
            <person name="Andreopoulos W.B."/>
            <person name="Clum A."/>
            <person name="Lindquist E."/>
            <person name="Daum C."/>
            <person name="Ramamoorthy G.K."/>
            <person name="Gryganskyi A."/>
            <person name="Culley D."/>
            <person name="Magnuson J.K."/>
            <person name="James T.Y."/>
            <person name="O'Malley M.A."/>
            <person name="Stajich J.E."/>
            <person name="Spatafora J.W."/>
            <person name="Visel A."/>
            <person name="Grigoriev I.V."/>
        </authorList>
    </citation>
    <scope>NUCLEOTIDE SEQUENCE [LARGE SCALE GENOMIC DNA]</scope>
    <source>
        <strain evidence="7 8">NRRL 1336</strain>
    </source>
</reference>
<dbReference type="NCBIfam" id="TIGR00128">
    <property type="entry name" value="fabD"/>
    <property type="match status" value="1"/>
</dbReference>
<dbReference type="InterPro" id="IPR014043">
    <property type="entry name" value="Acyl_transferase_dom"/>
</dbReference>
<keyword evidence="3" id="KW-0808">Transferase</keyword>
<dbReference type="InterPro" id="IPR016036">
    <property type="entry name" value="Malonyl_transacylase_ACP-bd"/>
</dbReference>
<dbReference type="Pfam" id="PF00698">
    <property type="entry name" value="Acyl_transf_1"/>
    <property type="match status" value="1"/>
</dbReference>
<comment type="similarity">
    <text evidence="1">Belongs to the FabD family.</text>
</comment>
<evidence type="ECO:0000256" key="3">
    <source>
        <dbReference type="ARBA" id="ARBA00022679"/>
    </source>
</evidence>
<dbReference type="SMART" id="SM00827">
    <property type="entry name" value="PKS_AT"/>
    <property type="match status" value="1"/>
</dbReference>
<evidence type="ECO:0000313" key="7">
    <source>
        <dbReference type="EMBL" id="ORZ15865.1"/>
    </source>
</evidence>
<accession>A0A1X2IHP1</accession>
<evidence type="ECO:0000256" key="1">
    <source>
        <dbReference type="ARBA" id="ARBA00008217"/>
    </source>
</evidence>
<evidence type="ECO:0000256" key="4">
    <source>
        <dbReference type="ARBA" id="ARBA00023315"/>
    </source>
</evidence>
<dbReference type="PANTHER" id="PTHR42681:SF1">
    <property type="entry name" value="MALONYL-COA-ACYL CARRIER PROTEIN TRANSACYLASE, MITOCHONDRIAL"/>
    <property type="match status" value="1"/>
</dbReference>
<dbReference type="STRING" id="90262.A0A1X2IHP1"/>
<dbReference type="OrthoDB" id="541883at2759"/>
<dbReference type="AlphaFoldDB" id="A0A1X2IHP1"/>
<organism evidence="7 8">
    <name type="scientific">Absidia repens</name>
    <dbReference type="NCBI Taxonomy" id="90262"/>
    <lineage>
        <taxon>Eukaryota</taxon>
        <taxon>Fungi</taxon>
        <taxon>Fungi incertae sedis</taxon>
        <taxon>Mucoromycota</taxon>
        <taxon>Mucoromycotina</taxon>
        <taxon>Mucoromycetes</taxon>
        <taxon>Mucorales</taxon>
        <taxon>Cunninghamellaceae</taxon>
        <taxon>Absidia</taxon>
    </lineage>
</organism>
<dbReference type="Proteomes" id="UP000193560">
    <property type="component" value="Unassembled WGS sequence"/>
</dbReference>
<proteinExistence type="inferred from homology"/>
<evidence type="ECO:0000313" key="8">
    <source>
        <dbReference type="Proteomes" id="UP000193560"/>
    </source>
</evidence>
<dbReference type="Gene3D" id="3.30.70.250">
    <property type="entry name" value="Malonyl-CoA ACP transacylase, ACP-binding"/>
    <property type="match status" value="1"/>
</dbReference>
<dbReference type="SUPFAM" id="SSF55048">
    <property type="entry name" value="Probable ACP-binding domain of malonyl-CoA ACP transacylase"/>
    <property type="match status" value="1"/>
</dbReference>
<evidence type="ECO:0000259" key="6">
    <source>
        <dbReference type="SMART" id="SM00827"/>
    </source>
</evidence>
<dbReference type="EC" id="2.3.1.39" evidence="2"/>
<dbReference type="SUPFAM" id="SSF52151">
    <property type="entry name" value="FabD/lysophospholipase-like"/>
    <property type="match status" value="1"/>
</dbReference>
<gene>
    <name evidence="7" type="ORF">BCR42DRAFT_416058</name>
</gene>
<sequence length="355" mass="38856">MLPIIRSSTSRLLKPNQQLRTWMSVAGIERSHRALLFPGQGSQQIGMGKDLYDRFPEITKEVYDQVDEALQMSSRSLIFDGDQETLTLTENAQPAILTTSIATLRVLEKEYGFELEKACAYVLGHSLGEYTALVASGSLSLMDAVKLVRLRGQAMTQAVMNQQRTGMMALVGRKGKLDEITEALKQLQDGGLPAGEVVEIGNINSSTQIVLSGTLNGLDEAAKYLKGKRMIAKSMLLPVSGPFHSSLVKQAADVMADAFKTITFKQPTVQVVSNVTGKPYTSVDDIPSSLVKHITTAVQWQQSINYCKNQDVGDFVCFGPGKVLANMLSKDHSTDTIRSLDSIGDILDYVEEFKN</sequence>
<comment type="catalytic activity">
    <reaction evidence="5">
        <text>holo-[ACP] + malonyl-CoA = malonyl-[ACP] + CoA</text>
        <dbReference type="Rhea" id="RHEA:41792"/>
        <dbReference type="Rhea" id="RHEA-COMP:9623"/>
        <dbReference type="Rhea" id="RHEA-COMP:9685"/>
        <dbReference type="ChEBI" id="CHEBI:57287"/>
        <dbReference type="ChEBI" id="CHEBI:57384"/>
        <dbReference type="ChEBI" id="CHEBI:64479"/>
        <dbReference type="ChEBI" id="CHEBI:78449"/>
        <dbReference type="EC" id="2.3.1.39"/>
    </reaction>
</comment>
<dbReference type="GO" id="GO:0006633">
    <property type="term" value="P:fatty acid biosynthetic process"/>
    <property type="evidence" value="ECO:0007669"/>
    <property type="project" value="TreeGrafter"/>
</dbReference>
<feature type="domain" description="Malonyl-CoA:ACP transacylase (MAT)" evidence="6">
    <location>
        <begin position="36"/>
        <end position="342"/>
    </location>
</feature>
<dbReference type="InterPro" id="IPR001227">
    <property type="entry name" value="Ac_transferase_dom_sf"/>
</dbReference>
<comment type="caution">
    <text evidence="7">The sequence shown here is derived from an EMBL/GenBank/DDBJ whole genome shotgun (WGS) entry which is preliminary data.</text>
</comment>
<dbReference type="EMBL" id="MCGE01000012">
    <property type="protein sequence ID" value="ORZ15865.1"/>
    <property type="molecule type" value="Genomic_DNA"/>
</dbReference>
<keyword evidence="4" id="KW-0012">Acyltransferase</keyword>
<evidence type="ECO:0000256" key="2">
    <source>
        <dbReference type="ARBA" id="ARBA00013258"/>
    </source>
</evidence>